<dbReference type="AlphaFoldDB" id="A0A810MW32"/>
<evidence type="ECO:0000256" key="1">
    <source>
        <dbReference type="SAM" id="MobiDB-lite"/>
    </source>
</evidence>
<proteinExistence type="predicted"/>
<dbReference type="NCBIfam" id="NF041721">
    <property type="entry name" value="phane_AmcA_1"/>
    <property type="match status" value="1"/>
</dbReference>
<reference evidence="2" key="1">
    <citation type="submission" date="2020-08" db="EMBL/GenBank/DDBJ databases">
        <title>Whole genome shotgun sequence of Polymorphospora rubra NBRC 101157.</title>
        <authorList>
            <person name="Komaki H."/>
            <person name="Tamura T."/>
        </authorList>
    </citation>
    <scope>NUCLEOTIDE SEQUENCE</scope>
    <source>
        <strain evidence="2">NBRC 101157</strain>
    </source>
</reference>
<evidence type="ECO:0000313" key="2">
    <source>
        <dbReference type="EMBL" id="BCJ63635.1"/>
    </source>
</evidence>
<accession>A0A810MW32</accession>
<keyword evidence="3" id="KW-1185">Reference proteome</keyword>
<sequence length="58" mass="6480">MSILELLTRADADLGPLGVGDGSYVNLGAKFDNRPSWDNRGKGFDNRPTWDNWTKRGK</sequence>
<dbReference type="RefSeq" id="WP_343221588.1">
    <property type="nucleotide sequence ID" value="NZ_AP023359.1"/>
</dbReference>
<gene>
    <name evidence="2" type="ORF">Prubr_06560</name>
</gene>
<dbReference type="EMBL" id="AP023359">
    <property type="protein sequence ID" value="BCJ63635.1"/>
    <property type="molecule type" value="Genomic_DNA"/>
</dbReference>
<name>A0A810MW32_9ACTN</name>
<dbReference type="Proteomes" id="UP000680866">
    <property type="component" value="Chromosome"/>
</dbReference>
<feature type="region of interest" description="Disordered" evidence="1">
    <location>
        <begin position="37"/>
        <end position="58"/>
    </location>
</feature>
<evidence type="ECO:0000313" key="3">
    <source>
        <dbReference type="Proteomes" id="UP000680866"/>
    </source>
</evidence>
<dbReference type="KEGG" id="pry:Prubr_06560"/>
<organism evidence="2 3">
    <name type="scientific">Polymorphospora rubra</name>
    <dbReference type="NCBI Taxonomy" id="338584"/>
    <lineage>
        <taxon>Bacteria</taxon>
        <taxon>Bacillati</taxon>
        <taxon>Actinomycetota</taxon>
        <taxon>Actinomycetes</taxon>
        <taxon>Micromonosporales</taxon>
        <taxon>Micromonosporaceae</taxon>
        <taxon>Polymorphospora</taxon>
    </lineage>
</organism>
<protein>
    <submittedName>
        <fullName evidence="2">Uncharacterized protein</fullName>
    </submittedName>
</protein>